<protein>
    <submittedName>
        <fullName evidence="1">CapA family protein</fullName>
    </submittedName>
</protein>
<reference evidence="1" key="1">
    <citation type="submission" date="2021-01" db="EMBL/GenBank/DDBJ databases">
        <title>Complete genome sequence of Clostridiales bacterium R-7.</title>
        <authorList>
            <person name="Mahoney-Kurpe S.C."/>
            <person name="Palevich N."/>
            <person name="Koike S."/>
            <person name="Moon C.D."/>
            <person name="Attwood G.T."/>
        </authorList>
    </citation>
    <scope>NUCLEOTIDE SEQUENCE</scope>
    <source>
        <strain evidence="1">R-7</strain>
    </source>
</reference>
<keyword evidence="2" id="KW-1185">Reference proteome</keyword>
<evidence type="ECO:0000313" key="2">
    <source>
        <dbReference type="Proteomes" id="UP000682782"/>
    </source>
</evidence>
<name>A0AC61MYF1_9FIRM</name>
<dbReference type="EMBL" id="CP068393">
    <property type="protein sequence ID" value="QUC68057.1"/>
    <property type="molecule type" value="Genomic_DNA"/>
</dbReference>
<sequence>MFRKITALLLSVLLLLPACVRAEDELDIEEVIDLTEEESSTYQLDSNGNTIITVTCTGDFTIGGDNYHKKGKKFYDELKKNDDNINFTMANVRDIFKNDTMTLVNFEGTFTETKYVPDNKKGNSFLFNISPSYVKVLTDNSIEAVSLENNHVMDHGQEGYEDTKDTLRNAGVVYSNSEEIGVFYVNDIQIAMLSYLCIDRYDKEYPPYANLYEKVAADIKETKEKYPIVIVSFHWGREKDYSPTQNQIKMGRLAVDSGADLVIGHHSHRINPIELYNGVYICYSLGNFCFSGNDRPDDMNSYIFQTRFLVDKNTQEASNLGFRIIPIRITSIKDRNNYTPTPITDDMKKEGIINTLKDNGRKYLDYAVSDYPLDWKD</sequence>
<organism evidence="1 2">
    <name type="scientific">Aristaeella hokkaidonensis</name>
    <dbReference type="NCBI Taxonomy" id="3046382"/>
    <lineage>
        <taxon>Bacteria</taxon>
        <taxon>Bacillati</taxon>
        <taxon>Bacillota</taxon>
        <taxon>Clostridia</taxon>
        <taxon>Eubacteriales</taxon>
        <taxon>Aristaeellaceae</taxon>
        <taxon>Aristaeella</taxon>
    </lineage>
</organism>
<accession>A0AC61MYF1</accession>
<gene>
    <name evidence="1" type="ORF">JYE49_04995</name>
</gene>
<dbReference type="Proteomes" id="UP000682782">
    <property type="component" value="Chromosome"/>
</dbReference>
<proteinExistence type="predicted"/>
<evidence type="ECO:0000313" key="1">
    <source>
        <dbReference type="EMBL" id="QUC68057.1"/>
    </source>
</evidence>